<proteinExistence type="predicted"/>
<gene>
    <name evidence="2" type="ORF">OLEA9_A017800</name>
</gene>
<dbReference type="OrthoDB" id="676979at2759"/>
<sequence length="120" mass="13462">MKFYICIICILCLGVWCNGDDENVSAPMKKTEQEALYSTIQDFVVKSWNGSDLYPDPCGWTPIQRIGSLAGSLEVLEFRSNPGLVTKIPATFGYLRNLHSLENDSLSRPFVQSLTRLSLK</sequence>
<protein>
    <submittedName>
        <fullName evidence="2">Piriformospora indica-insensitive 2-like</fullName>
    </submittedName>
</protein>
<reference evidence="2 3" key="1">
    <citation type="submission" date="2019-12" db="EMBL/GenBank/DDBJ databases">
        <authorList>
            <person name="Alioto T."/>
            <person name="Alioto T."/>
            <person name="Gomez Garrido J."/>
        </authorList>
    </citation>
    <scope>NUCLEOTIDE SEQUENCE [LARGE SCALE GENOMIC DNA]</scope>
</reference>
<feature type="chain" id="PRO_5035851033" evidence="1">
    <location>
        <begin position="18"/>
        <end position="120"/>
    </location>
</feature>
<dbReference type="Gramene" id="OE9A017800T1">
    <property type="protein sequence ID" value="OE9A017800C1"/>
    <property type="gene ID" value="OE9A017800"/>
</dbReference>
<feature type="signal peptide" evidence="1">
    <location>
        <begin position="1"/>
        <end position="17"/>
    </location>
</feature>
<evidence type="ECO:0000313" key="2">
    <source>
        <dbReference type="EMBL" id="CAA2993874.1"/>
    </source>
</evidence>
<dbReference type="EMBL" id="CACTIH010005460">
    <property type="protein sequence ID" value="CAA2993874.1"/>
    <property type="molecule type" value="Genomic_DNA"/>
</dbReference>
<organism evidence="2 3">
    <name type="scientific">Olea europaea subsp. europaea</name>
    <dbReference type="NCBI Taxonomy" id="158383"/>
    <lineage>
        <taxon>Eukaryota</taxon>
        <taxon>Viridiplantae</taxon>
        <taxon>Streptophyta</taxon>
        <taxon>Embryophyta</taxon>
        <taxon>Tracheophyta</taxon>
        <taxon>Spermatophyta</taxon>
        <taxon>Magnoliopsida</taxon>
        <taxon>eudicotyledons</taxon>
        <taxon>Gunneridae</taxon>
        <taxon>Pentapetalae</taxon>
        <taxon>asterids</taxon>
        <taxon>lamiids</taxon>
        <taxon>Lamiales</taxon>
        <taxon>Oleaceae</taxon>
        <taxon>Oleeae</taxon>
        <taxon>Olea</taxon>
    </lineage>
</organism>
<comment type="caution">
    <text evidence="2">The sequence shown here is derived from an EMBL/GenBank/DDBJ whole genome shotgun (WGS) entry which is preliminary data.</text>
</comment>
<dbReference type="AlphaFoldDB" id="A0A8S0SRB8"/>
<evidence type="ECO:0000256" key="1">
    <source>
        <dbReference type="SAM" id="SignalP"/>
    </source>
</evidence>
<name>A0A8S0SRB8_OLEEU</name>
<accession>A0A8S0SRB8</accession>
<evidence type="ECO:0000313" key="3">
    <source>
        <dbReference type="Proteomes" id="UP000594638"/>
    </source>
</evidence>
<keyword evidence="3" id="KW-1185">Reference proteome</keyword>
<keyword evidence="1" id="KW-0732">Signal</keyword>
<dbReference type="Proteomes" id="UP000594638">
    <property type="component" value="Unassembled WGS sequence"/>
</dbReference>